<name>Q8T6T8_9CNID</name>
<evidence type="ECO:0000313" key="5">
    <source>
        <dbReference type="EMBL" id="AAM10627.1"/>
    </source>
</evidence>
<accession>Q8T6T8</accession>
<evidence type="ECO:0000256" key="3">
    <source>
        <dbReference type="ARBA" id="ARBA00023223"/>
    </source>
</evidence>
<comment type="similarity">
    <text evidence="1">Belongs to the GFP family.</text>
</comment>
<dbReference type="Gene3D" id="3.30.1300.40">
    <property type="match status" value="1"/>
</dbReference>
<dbReference type="GO" id="GO:0008218">
    <property type="term" value="P:bioluminescence"/>
    <property type="evidence" value="ECO:0007669"/>
    <property type="project" value="UniProtKB-KW"/>
</dbReference>
<keyword evidence="3" id="KW-0455">Luminescence</keyword>
<dbReference type="EMBL" id="AF420593">
    <property type="protein sequence ID" value="AAM10627.1"/>
    <property type="molecule type" value="mRNA"/>
</dbReference>
<evidence type="ECO:0000256" key="4">
    <source>
        <dbReference type="ARBA" id="ARBA00023262"/>
    </source>
</evidence>
<dbReference type="Gene3D" id="2.40.155.10">
    <property type="entry name" value="Green fluorescent protein"/>
    <property type="match status" value="1"/>
</dbReference>
<protein>
    <submittedName>
        <fullName evidence="5">Green fluorescent protein</fullName>
    </submittedName>
</protein>
<evidence type="ECO:0000256" key="1">
    <source>
        <dbReference type="ARBA" id="ARBA00008949"/>
    </source>
</evidence>
<proteinExistence type="evidence at transcript level"/>
<dbReference type="Pfam" id="PF01353">
    <property type="entry name" value="GFP"/>
    <property type="match status" value="1"/>
</dbReference>
<evidence type="ECO:0000256" key="2">
    <source>
        <dbReference type="ARBA" id="ARBA00022991"/>
    </source>
</evidence>
<sequence length="231" mass="26019">MSALKEEMKINLTMEGVVNGLPFKIRGDGKGKPYQGSQELTLTVVKGGPLPFSYDILTTMFQYGNRAFVNYPEDIPDIFKQTCSGPNGGYSWQRTMTYEDGGVCTATSNISVVGDTFNYDIHFMGANFPLDGPVMQKRTMKWEPSTEIMFERDGMLRGDIAMSLLLKGGGHYRCDFETIYKPNKVVKMPDYHFVDHCIEITSQQDYYNVVELTEVAEARYSSLEKIGKSKA</sequence>
<reference evidence="5" key="1">
    <citation type="journal article" date="2002" name="Proc. Natl. Acad. Sci. U.S.A.">
        <title>Diversity and evolution of the green fluorescent protein family.</title>
        <authorList>
            <person name="Labas Y.A."/>
            <person name="Gurskaya N.G."/>
            <person name="Yanushevich Y.G."/>
            <person name="Fradkov A.F."/>
            <person name="Lukyanov K.A."/>
            <person name="Lukyanov S.A."/>
            <person name="Matz M.V."/>
        </authorList>
    </citation>
    <scope>NUCLEOTIDE SEQUENCE</scope>
</reference>
<dbReference type="AlphaFoldDB" id="Q8T6T8"/>
<keyword evidence="4" id="KW-0599">Photoprotein</keyword>
<dbReference type="SUPFAM" id="SSF54511">
    <property type="entry name" value="GFP-like"/>
    <property type="match status" value="1"/>
</dbReference>
<dbReference type="InterPro" id="IPR011584">
    <property type="entry name" value="GFP-related"/>
</dbReference>
<organism evidence="5">
    <name type="scientific">Discosoma sp. SSAL-2002</name>
    <dbReference type="NCBI Taxonomy" id="191211"/>
    <lineage>
        <taxon>Eukaryota</taxon>
        <taxon>Metazoa</taxon>
        <taxon>Cnidaria</taxon>
        <taxon>Anthozoa</taxon>
        <taxon>Hexacorallia</taxon>
        <taxon>Corallimorpharia</taxon>
        <taxon>Discosomidae</taxon>
        <taxon>Discosoma</taxon>
    </lineage>
</organism>
<keyword evidence="2" id="KW-0157">Chromophore</keyword>
<dbReference type="InterPro" id="IPR009017">
    <property type="entry name" value="GFP"/>
</dbReference>